<evidence type="ECO:0000313" key="1">
    <source>
        <dbReference type="EMBL" id="CDX58565.1"/>
    </source>
</evidence>
<organism evidence="1 2">
    <name type="scientific">Mesorhizobium plurifarium</name>
    <dbReference type="NCBI Taxonomy" id="69974"/>
    <lineage>
        <taxon>Bacteria</taxon>
        <taxon>Pseudomonadati</taxon>
        <taxon>Pseudomonadota</taxon>
        <taxon>Alphaproteobacteria</taxon>
        <taxon>Hyphomicrobiales</taxon>
        <taxon>Phyllobacteriaceae</taxon>
        <taxon>Mesorhizobium</taxon>
    </lineage>
</organism>
<sequence length="75" mass="8578">MMPATIGSSPIMTDIFIKMAEEAALEAREITMEIGVLCRIIAEKMERLHGEPQRIQIDHEVGFVVVATRLRRRRD</sequence>
<dbReference type="Proteomes" id="UP000046122">
    <property type="component" value="Unassembled WGS sequence"/>
</dbReference>
<protein>
    <submittedName>
        <fullName evidence="1">Uncharacterized protein</fullName>
    </submittedName>
</protein>
<proteinExistence type="predicted"/>
<name>A0A090G7H6_MESPL</name>
<dbReference type="AlphaFoldDB" id="A0A090G7H6"/>
<gene>
    <name evidence="1" type="ORF">MPL3365_30185</name>
</gene>
<reference evidence="1 2" key="1">
    <citation type="submission" date="2014-08" db="EMBL/GenBank/DDBJ databases">
        <authorList>
            <person name="Moulin Lionel"/>
        </authorList>
    </citation>
    <scope>NUCLEOTIDE SEQUENCE [LARGE SCALE GENOMIC DNA]</scope>
</reference>
<evidence type="ECO:0000313" key="2">
    <source>
        <dbReference type="Proteomes" id="UP000046122"/>
    </source>
</evidence>
<accession>A0A090G7H6</accession>
<dbReference type="EMBL" id="CCNE01000023">
    <property type="protein sequence ID" value="CDX58565.1"/>
    <property type="molecule type" value="Genomic_DNA"/>
</dbReference>